<accession>A0A0F7FG19</accession>
<gene>
    <name evidence="1" type="ORF">MA03_00010</name>
</gene>
<name>A0A0F7FG19_9CREN</name>
<proteinExistence type="predicted"/>
<evidence type="ECO:0000313" key="1">
    <source>
        <dbReference type="EMBL" id="AKG38004.1"/>
    </source>
</evidence>
<dbReference type="EMBL" id="CP009961">
    <property type="protein sequence ID" value="AKG38004.1"/>
    <property type="molecule type" value="Genomic_DNA"/>
</dbReference>
<keyword evidence="2" id="KW-1185">Reference proteome</keyword>
<dbReference type="AlphaFoldDB" id="A0A0F7FG19"/>
<dbReference type="PATRIC" id="fig|1550241.5.peg.1"/>
<dbReference type="Proteomes" id="UP000067434">
    <property type="component" value="Chromosome"/>
</dbReference>
<dbReference type="KEGG" id="thf:MA03_00010"/>
<protein>
    <submittedName>
        <fullName evidence="1">Uncharacterized protein</fullName>
    </submittedName>
</protein>
<organism evidence="1 2">
    <name type="scientific">Infirmifilum uzonense</name>
    <dbReference type="NCBI Taxonomy" id="1550241"/>
    <lineage>
        <taxon>Archaea</taxon>
        <taxon>Thermoproteota</taxon>
        <taxon>Thermoprotei</taxon>
        <taxon>Thermofilales</taxon>
        <taxon>Thermofilaceae</taxon>
        <taxon>Infirmifilum</taxon>
    </lineage>
</organism>
<sequence>MSAFTSRTPKSCTHIAPLRAYADILPDPRKILDDIDAMLRELEEHQSRIEGLSEEWEAEKTY</sequence>
<reference evidence="1 2" key="1">
    <citation type="journal article" date="2015" name="Stand. Genomic Sci.">
        <title>Complete genome sequence of and proposal of Thermofilum uzonense sp. nov. a novel hyperthermophilic crenarchaeon and emended description of the genus Thermofilum.</title>
        <authorList>
            <person name="Toshchakov S.V."/>
            <person name="Korzhenkov A.A."/>
            <person name="Samarov N.I."/>
            <person name="Mazunin I.O."/>
            <person name="Mozhey O.I."/>
            <person name="Shmyr I.S."/>
            <person name="Derbikova K.S."/>
            <person name="Taranov E.A."/>
            <person name="Dominova I.N."/>
            <person name="Bonch-Osmolovskaya E.A."/>
            <person name="Patrushev M.V."/>
            <person name="Podosokorskaya O.A."/>
            <person name="Kublanov I.V."/>
        </authorList>
    </citation>
    <scope>NUCLEOTIDE SEQUENCE [LARGE SCALE GENOMIC DNA]</scope>
    <source>
        <strain evidence="1 2">1807-2</strain>
    </source>
</reference>
<evidence type="ECO:0000313" key="2">
    <source>
        <dbReference type="Proteomes" id="UP000067434"/>
    </source>
</evidence>
<dbReference type="HOGENOM" id="CLU_2893461_0_0_2"/>